<dbReference type="OrthoDB" id="9794725at2"/>
<accession>A0A5C7GLW9</accession>
<feature type="chain" id="PRO_5022966172" evidence="2">
    <location>
        <begin position="19"/>
        <end position="284"/>
    </location>
</feature>
<protein>
    <submittedName>
        <fullName evidence="4">Alpha/beta hydrolase</fullName>
    </submittedName>
</protein>
<dbReference type="RefSeq" id="WP_147766827.1">
    <property type="nucleotide sequence ID" value="NZ_VRKQ01000008.1"/>
</dbReference>
<evidence type="ECO:0000259" key="3">
    <source>
        <dbReference type="Pfam" id="PF20434"/>
    </source>
</evidence>
<proteinExistence type="predicted"/>
<keyword evidence="5" id="KW-1185">Reference proteome</keyword>
<dbReference type="GO" id="GO:0016787">
    <property type="term" value="F:hydrolase activity"/>
    <property type="evidence" value="ECO:0007669"/>
    <property type="project" value="UniProtKB-KW"/>
</dbReference>
<dbReference type="Proteomes" id="UP000321080">
    <property type="component" value="Unassembled WGS sequence"/>
</dbReference>
<keyword evidence="1 4" id="KW-0378">Hydrolase</keyword>
<name>A0A5C7GLW9_9FLAO</name>
<feature type="domain" description="BD-FAE-like" evidence="3">
    <location>
        <begin position="66"/>
        <end position="165"/>
    </location>
</feature>
<dbReference type="PANTHER" id="PTHR48081">
    <property type="entry name" value="AB HYDROLASE SUPERFAMILY PROTEIN C4A8.06C"/>
    <property type="match status" value="1"/>
</dbReference>
<dbReference type="InterPro" id="IPR049492">
    <property type="entry name" value="BD-FAE-like_dom"/>
</dbReference>
<evidence type="ECO:0000256" key="2">
    <source>
        <dbReference type="SAM" id="SignalP"/>
    </source>
</evidence>
<dbReference type="InterPro" id="IPR029058">
    <property type="entry name" value="AB_hydrolase_fold"/>
</dbReference>
<dbReference type="InterPro" id="IPR050300">
    <property type="entry name" value="GDXG_lipolytic_enzyme"/>
</dbReference>
<organism evidence="4 5">
    <name type="scientific">Seonamhaeicola maritimus</name>
    <dbReference type="NCBI Taxonomy" id="2591822"/>
    <lineage>
        <taxon>Bacteria</taxon>
        <taxon>Pseudomonadati</taxon>
        <taxon>Bacteroidota</taxon>
        <taxon>Flavobacteriia</taxon>
        <taxon>Flavobacteriales</taxon>
        <taxon>Flavobacteriaceae</taxon>
    </lineage>
</organism>
<dbReference type="AlphaFoldDB" id="A0A5C7GLW9"/>
<reference evidence="4 5" key="1">
    <citation type="submission" date="2019-08" db="EMBL/GenBank/DDBJ databases">
        <title>Seonamhaeicola sediminis sp. nov., isolated from marine sediment.</title>
        <authorList>
            <person name="Cao W.R."/>
        </authorList>
    </citation>
    <scope>NUCLEOTIDE SEQUENCE [LARGE SCALE GENOMIC DNA]</scope>
    <source>
        <strain evidence="4 5">1505</strain>
    </source>
</reference>
<feature type="signal peptide" evidence="2">
    <location>
        <begin position="1"/>
        <end position="18"/>
    </location>
</feature>
<comment type="caution">
    <text evidence="4">The sequence shown here is derived from an EMBL/GenBank/DDBJ whole genome shotgun (WGS) entry which is preliminary data.</text>
</comment>
<dbReference type="Gene3D" id="3.40.50.1820">
    <property type="entry name" value="alpha/beta hydrolase"/>
    <property type="match status" value="1"/>
</dbReference>
<sequence>MKKVIILITLVFTQISMAQSNESVHLWPNEVPNEKELKQEHELSDDDRNKVIRYSKVTDPDFLVFEPIKANKLRAAVIVCPGGAYNVLSTNLEGSEVAQWLNSLGFTAFVLNYRVPQKQLGALNDIQRAIRMIRKDAEKYNIEPDKIGVLGFSAGGSLVARASTQFTFESYSKIDEVDNLSCRPDFSMLVYPAYLDHGENNSLTPEIKVTKDTPPFFIFGSATDVKYRHSCTVMAAALYENNVPVDVHIIQEGGHGFGLRPGNLAAKMWPQLAEKWLERVLDKI</sequence>
<dbReference type="Pfam" id="PF20434">
    <property type="entry name" value="BD-FAE"/>
    <property type="match status" value="1"/>
</dbReference>
<dbReference type="PANTHER" id="PTHR48081:SF6">
    <property type="entry name" value="PEPTIDASE S9 PROLYL OLIGOPEPTIDASE CATALYTIC DOMAIN-CONTAINING PROTEIN"/>
    <property type="match status" value="1"/>
</dbReference>
<gene>
    <name evidence="4" type="ORF">FUA22_05145</name>
</gene>
<evidence type="ECO:0000313" key="4">
    <source>
        <dbReference type="EMBL" id="TXG39265.1"/>
    </source>
</evidence>
<evidence type="ECO:0000313" key="5">
    <source>
        <dbReference type="Proteomes" id="UP000321080"/>
    </source>
</evidence>
<keyword evidence="2" id="KW-0732">Signal</keyword>
<dbReference type="SUPFAM" id="SSF53474">
    <property type="entry name" value="alpha/beta-Hydrolases"/>
    <property type="match status" value="1"/>
</dbReference>
<dbReference type="EMBL" id="VRKQ01000008">
    <property type="protein sequence ID" value="TXG39265.1"/>
    <property type="molecule type" value="Genomic_DNA"/>
</dbReference>
<evidence type="ECO:0000256" key="1">
    <source>
        <dbReference type="ARBA" id="ARBA00022801"/>
    </source>
</evidence>